<organism evidence="2 3">
    <name type="scientific">Candidatus Borkfalkia avicola</name>
    <dbReference type="NCBI Taxonomy" id="2838503"/>
    <lineage>
        <taxon>Bacteria</taxon>
        <taxon>Bacillati</taxon>
        <taxon>Bacillota</taxon>
        <taxon>Clostridia</taxon>
        <taxon>Christensenellales</taxon>
        <taxon>Christensenellaceae</taxon>
        <taxon>Candidatus Borkfalkia</taxon>
    </lineage>
</organism>
<name>A0A9D2IH50_9FIRM</name>
<dbReference type="PANTHER" id="PTHR30399">
    <property type="entry name" value="UNCHARACTERIZED PROTEIN YGJP"/>
    <property type="match status" value="1"/>
</dbReference>
<comment type="caution">
    <text evidence="2">The sequence shown here is derived from an EMBL/GenBank/DDBJ whole genome shotgun (WGS) entry which is preliminary data.</text>
</comment>
<evidence type="ECO:0000259" key="1">
    <source>
        <dbReference type="Pfam" id="PF01863"/>
    </source>
</evidence>
<proteinExistence type="predicted"/>
<gene>
    <name evidence="2" type="ORF">H9726_01220</name>
</gene>
<reference evidence="2" key="1">
    <citation type="journal article" date="2021" name="PeerJ">
        <title>Extensive microbial diversity within the chicken gut microbiome revealed by metagenomics and culture.</title>
        <authorList>
            <person name="Gilroy R."/>
            <person name="Ravi A."/>
            <person name="Getino M."/>
            <person name="Pursley I."/>
            <person name="Horton D.L."/>
            <person name="Alikhan N.F."/>
            <person name="Baker D."/>
            <person name="Gharbi K."/>
            <person name="Hall N."/>
            <person name="Watson M."/>
            <person name="Adriaenssens E.M."/>
            <person name="Foster-Nyarko E."/>
            <person name="Jarju S."/>
            <person name="Secka A."/>
            <person name="Antonio M."/>
            <person name="Oren A."/>
            <person name="Chaudhuri R.R."/>
            <person name="La Ragione R."/>
            <person name="Hildebrand F."/>
            <person name="Pallen M.J."/>
        </authorList>
    </citation>
    <scope>NUCLEOTIDE SEQUENCE</scope>
    <source>
        <strain evidence="2">CHK192-19661</strain>
    </source>
</reference>
<dbReference type="Pfam" id="PF01863">
    <property type="entry name" value="YgjP-like"/>
    <property type="match status" value="1"/>
</dbReference>
<dbReference type="PANTHER" id="PTHR30399:SF1">
    <property type="entry name" value="UTP PYROPHOSPHATASE"/>
    <property type="match status" value="1"/>
</dbReference>
<dbReference type="EMBL" id="DXCF01000004">
    <property type="protein sequence ID" value="HIZ09084.1"/>
    <property type="molecule type" value="Genomic_DNA"/>
</dbReference>
<dbReference type="AlphaFoldDB" id="A0A9D2IH50"/>
<evidence type="ECO:0000313" key="2">
    <source>
        <dbReference type="EMBL" id="HIZ09084.1"/>
    </source>
</evidence>
<dbReference type="InterPro" id="IPR002725">
    <property type="entry name" value="YgjP-like_metallopeptidase"/>
</dbReference>
<dbReference type="Proteomes" id="UP000824025">
    <property type="component" value="Unassembled WGS sequence"/>
</dbReference>
<dbReference type="InterPro" id="IPR053136">
    <property type="entry name" value="UTP_pyrophosphatase-like"/>
</dbReference>
<protein>
    <submittedName>
        <fullName evidence="2">M48 family metallopeptidase</fullName>
    </submittedName>
</protein>
<evidence type="ECO:0000313" key="3">
    <source>
        <dbReference type="Proteomes" id="UP000824025"/>
    </source>
</evidence>
<accession>A0A9D2IH50</accession>
<dbReference type="CDD" id="cd07344">
    <property type="entry name" value="M48_yhfN_like"/>
    <property type="match status" value="1"/>
</dbReference>
<feature type="domain" description="YgjP-like metallopeptidase" evidence="1">
    <location>
        <begin position="14"/>
        <end position="203"/>
    </location>
</feature>
<dbReference type="Gene3D" id="3.30.2010.10">
    <property type="entry name" value="Metalloproteases ('zincins'), catalytic domain"/>
    <property type="match status" value="1"/>
</dbReference>
<reference evidence="2" key="2">
    <citation type="submission" date="2021-04" db="EMBL/GenBank/DDBJ databases">
        <authorList>
            <person name="Gilroy R."/>
        </authorList>
    </citation>
    <scope>NUCLEOTIDE SEQUENCE</scope>
    <source>
        <strain evidence="2">CHK192-19661</strain>
    </source>
</reference>
<sequence>MSEVRYRIFRSRRRTLTITVSEGEVVVRAPLGASDELVGRFVAEKEGWILKKIEEQTSGEFADVMEGKTLLDDGVRKPVKYGAARSEEKGGEFFLKNEKAVRPFFERTRCLFLPDEVFELSRRTGMMPADVSVRDFKARWGCCDADGRIRLNWRLVMLPPVLREYVLIHELCHLKEMNHSAAFWKLVGKHCGDYRQRRRLLKKYSFLTRMYR</sequence>